<comment type="function">
    <text evidence="4 19">Catalyzes the conversion of 3-deoxy-D-arabino-heptulosonate 7-phosphate (DAHP) to dehydroquinate (DHQ).</text>
</comment>
<feature type="binding site" evidence="19">
    <location>
        <position position="270"/>
    </location>
    <ligand>
        <name>Zn(2+)</name>
        <dbReference type="ChEBI" id="CHEBI:29105"/>
    </ligand>
</feature>
<dbReference type="Proteomes" id="UP000823964">
    <property type="component" value="Unassembled WGS sequence"/>
</dbReference>
<dbReference type="EC" id="4.2.3.4" evidence="8 19"/>
<feature type="binding site" evidence="19">
    <location>
        <begin position="106"/>
        <end position="110"/>
    </location>
    <ligand>
        <name>NAD(+)</name>
        <dbReference type="ChEBI" id="CHEBI:57540"/>
    </ligand>
</feature>
<dbReference type="InterPro" id="IPR030963">
    <property type="entry name" value="DHQ_synth_fam"/>
</dbReference>
<feature type="binding site" evidence="19">
    <location>
        <begin position="130"/>
        <end position="131"/>
    </location>
    <ligand>
        <name>NAD(+)</name>
        <dbReference type="ChEBI" id="CHEBI:57540"/>
    </ligand>
</feature>
<proteinExistence type="inferred from homology"/>
<dbReference type="GO" id="GO:0008652">
    <property type="term" value="P:amino acid biosynthetic process"/>
    <property type="evidence" value="ECO:0007669"/>
    <property type="project" value="UniProtKB-KW"/>
</dbReference>
<dbReference type="NCBIfam" id="TIGR01357">
    <property type="entry name" value="aroB"/>
    <property type="match status" value="1"/>
</dbReference>
<accession>A0A9D2AGP4</accession>
<keyword evidence="17 19" id="KW-0456">Lyase</keyword>
<evidence type="ECO:0000256" key="11">
    <source>
        <dbReference type="ARBA" id="ARBA00022605"/>
    </source>
</evidence>
<keyword evidence="13 19" id="KW-0547">Nucleotide-binding</keyword>
<dbReference type="InterPro" id="IPR016037">
    <property type="entry name" value="DHQ_synth_AroB"/>
</dbReference>
<dbReference type="SUPFAM" id="SSF56796">
    <property type="entry name" value="Dehydroquinate synthase-like"/>
    <property type="match status" value="1"/>
</dbReference>
<feature type="binding site" evidence="19">
    <location>
        <position position="253"/>
    </location>
    <ligand>
        <name>Zn(2+)</name>
        <dbReference type="ChEBI" id="CHEBI:29105"/>
    </ligand>
</feature>
<keyword evidence="12 19" id="KW-0479">Metal-binding</keyword>
<comment type="catalytic activity">
    <reaction evidence="1 19">
        <text>7-phospho-2-dehydro-3-deoxy-D-arabino-heptonate = 3-dehydroquinate + phosphate</text>
        <dbReference type="Rhea" id="RHEA:21968"/>
        <dbReference type="ChEBI" id="CHEBI:32364"/>
        <dbReference type="ChEBI" id="CHEBI:43474"/>
        <dbReference type="ChEBI" id="CHEBI:58394"/>
        <dbReference type="EC" id="4.2.3.4"/>
    </reaction>
</comment>
<evidence type="ECO:0000313" key="23">
    <source>
        <dbReference type="Proteomes" id="UP000823964"/>
    </source>
</evidence>
<evidence type="ECO:0000259" key="21">
    <source>
        <dbReference type="Pfam" id="PF24621"/>
    </source>
</evidence>
<evidence type="ECO:0000256" key="10">
    <source>
        <dbReference type="ARBA" id="ARBA00022490"/>
    </source>
</evidence>
<evidence type="ECO:0000256" key="4">
    <source>
        <dbReference type="ARBA" id="ARBA00003485"/>
    </source>
</evidence>
<evidence type="ECO:0000256" key="2">
    <source>
        <dbReference type="ARBA" id="ARBA00001911"/>
    </source>
</evidence>
<dbReference type="PIRSF" id="PIRSF001455">
    <property type="entry name" value="DHQ_synth"/>
    <property type="match status" value="1"/>
</dbReference>
<comment type="pathway">
    <text evidence="6 19">Metabolic intermediate biosynthesis; chorismate biosynthesis; chorismate from D-erythrose 4-phosphate and phosphoenolpyruvate: step 2/7.</text>
</comment>
<evidence type="ECO:0000256" key="19">
    <source>
        <dbReference type="HAMAP-Rule" id="MF_00110"/>
    </source>
</evidence>
<comment type="subcellular location">
    <subcellularLocation>
        <location evidence="5 19">Cytoplasm</location>
    </subcellularLocation>
</comment>
<evidence type="ECO:0000256" key="15">
    <source>
        <dbReference type="ARBA" id="ARBA00023027"/>
    </source>
</evidence>
<keyword evidence="11 19" id="KW-0028">Amino-acid biosynthesis</keyword>
<dbReference type="GO" id="GO:0003856">
    <property type="term" value="F:3-dehydroquinate synthase activity"/>
    <property type="evidence" value="ECO:0007669"/>
    <property type="project" value="UniProtKB-UniRule"/>
</dbReference>
<feature type="domain" description="3-dehydroquinate synthase N-terminal" evidence="20">
    <location>
        <begin position="69"/>
        <end position="180"/>
    </location>
</feature>
<dbReference type="InterPro" id="IPR050071">
    <property type="entry name" value="Dehydroquinate_synthase"/>
</dbReference>
<evidence type="ECO:0000256" key="14">
    <source>
        <dbReference type="ARBA" id="ARBA00022833"/>
    </source>
</evidence>
<dbReference type="FunFam" id="3.40.50.1970:FF:000007">
    <property type="entry name" value="Pentafunctional AROM polypeptide"/>
    <property type="match status" value="1"/>
</dbReference>
<keyword evidence="16 19" id="KW-0057">Aromatic amino acid biosynthesis</keyword>
<evidence type="ECO:0000256" key="5">
    <source>
        <dbReference type="ARBA" id="ARBA00004496"/>
    </source>
</evidence>
<sequence>MPTVSLSLGARSYDVHTSNGALDSVGFLCARLRMQGRAAVITDSNVCPLYAERVMASLEDAGYEASLHVFEAGEQSKNLSTVETLASEMVAEGHDRSSFVVALGGGVVGDMAGFIAAIYYRGIPFVQVPTTVMAQVDSSVGGKTAVDLATGKNLIGAFHQPRFVVADPMTLTSLPTRVLREGMAEMVKHAIIRKPRLLADLRCLADELPLGFTLKTIDRLPRIMSDNIEIKARIVEEDERETHGVRAFLNFGHTIGHGIEASVPFGQLLHGEVVSLGMRAALYLSRKYAGLSRADEDAVLDTLRALELPLVLPEGVNPDRVMECAARDKKFVNGAVRFVLLRAPGKPFVSDHVTTEDLREALMHLTTPC</sequence>
<reference evidence="22" key="1">
    <citation type="journal article" date="2021" name="PeerJ">
        <title>Extensive microbial diversity within the chicken gut microbiome revealed by metagenomics and culture.</title>
        <authorList>
            <person name="Gilroy R."/>
            <person name="Ravi A."/>
            <person name="Getino M."/>
            <person name="Pursley I."/>
            <person name="Horton D.L."/>
            <person name="Alikhan N.F."/>
            <person name="Baker D."/>
            <person name="Gharbi K."/>
            <person name="Hall N."/>
            <person name="Watson M."/>
            <person name="Adriaenssens E.M."/>
            <person name="Foster-Nyarko E."/>
            <person name="Jarju S."/>
            <person name="Secka A."/>
            <person name="Antonio M."/>
            <person name="Oren A."/>
            <person name="Chaudhuri R.R."/>
            <person name="La Ragione R."/>
            <person name="Hildebrand F."/>
            <person name="Pallen M.J."/>
        </authorList>
    </citation>
    <scope>NUCLEOTIDE SEQUENCE</scope>
    <source>
        <strain evidence="22">14975</strain>
    </source>
</reference>
<feature type="binding site" evidence="19">
    <location>
        <position position="185"/>
    </location>
    <ligand>
        <name>Zn(2+)</name>
        <dbReference type="ChEBI" id="CHEBI:29105"/>
    </ligand>
</feature>
<dbReference type="GO" id="GO:0005737">
    <property type="term" value="C:cytoplasm"/>
    <property type="evidence" value="ECO:0007669"/>
    <property type="project" value="UniProtKB-SubCell"/>
</dbReference>
<dbReference type="AlphaFoldDB" id="A0A9D2AGP4"/>
<evidence type="ECO:0000256" key="17">
    <source>
        <dbReference type="ARBA" id="ARBA00023239"/>
    </source>
</evidence>
<name>A0A9D2AGP4_9BACT</name>
<evidence type="ECO:0000256" key="1">
    <source>
        <dbReference type="ARBA" id="ARBA00001393"/>
    </source>
</evidence>
<dbReference type="Pfam" id="PF24621">
    <property type="entry name" value="DHQS_C"/>
    <property type="match status" value="1"/>
</dbReference>
<feature type="binding site" evidence="19">
    <location>
        <position position="143"/>
    </location>
    <ligand>
        <name>NAD(+)</name>
        <dbReference type="ChEBI" id="CHEBI:57540"/>
    </ligand>
</feature>
<organism evidence="22 23">
    <name type="scientific">Candidatus Akkermansia intestinigallinarum</name>
    <dbReference type="NCBI Taxonomy" id="2838431"/>
    <lineage>
        <taxon>Bacteria</taxon>
        <taxon>Pseudomonadati</taxon>
        <taxon>Verrucomicrobiota</taxon>
        <taxon>Verrucomicrobiia</taxon>
        <taxon>Verrucomicrobiales</taxon>
        <taxon>Akkermansiaceae</taxon>
        <taxon>Akkermansia</taxon>
    </lineage>
</organism>
<dbReference type="GO" id="GO:0000166">
    <property type="term" value="F:nucleotide binding"/>
    <property type="evidence" value="ECO:0007669"/>
    <property type="project" value="UniProtKB-KW"/>
</dbReference>
<keyword evidence="18 19" id="KW-0170">Cobalt</keyword>
<feature type="binding site" evidence="19">
    <location>
        <position position="152"/>
    </location>
    <ligand>
        <name>NAD(+)</name>
        <dbReference type="ChEBI" id="CHEBI:57540"/>
    </ligand>
</feature>
<evidence type="ECO:0000256" key="7">
    <source>
        <dbReference type="ARBA" id="ARBA00005412"/>
    </source>
</evidence>
<dbReference type="EMBL" id="DXFQ01000053">
    <property type="protein sequence ID" value="HIX19609.1"/>
    <property type="molecule type" value="Genomic_DNA"/>
</dbReference>
<dbReference type="PANTHER" id="PTHR43622">
    <property type="entry name" value="3-DEHYDROQUINATE SYNTHASE"/>
    <property type="match status" value="1"/>
</dbReference>
<evidence type="ECO:0000259" key="20">
    <source>
        <dbReference type="Pfam" id="PF01761"/>
    </source>
</evidence>
<dbReference type="GO" id="GO:0009423">
    <property type="term" value="P:chorismate biosynthetic process"/>
    <property type="evidence" value="ECO:0007669"/>
    <property type="project" value="UniProtKB-UniRule"/>
</dbReference>
<evidence type="ECO:0000256" key="13">
    <source>
        <dbReference type="ARBA" id="ARBA00022741"/>
    </source>
</evidence>
<gene>
    <name evidence="19 22" type="primary">aroB</name>
    <name evidence="22" type="ORF">H9862_03275</name>
</gene>
<dbReference type="HAMAP" id="MF_00110">
    <property type="entry name" value="DHQ_synthase"/>
    <property type="match status" value="1"/>
</dbReference>
<dbReference type="Pfam" id="PF01761">
    <property type="entry name" value="DHQ_synthase"/>
    <property type="match status" value="1"/>
</dbReference>
<comment type="cofactor">
    <cofactor evidence="2 19">
        <name>NAD(+)</name>
        <dbReference type="ChEBI" id="CHEBI:57540"/>
    </cofactor>
</comment>
<keyword evidence="10 19" id="KW-0963">Cytoplasm</keyword>
<comment type="caution">
    <text evidence="22">The sequence shown here is derived from an EMBL/GenBank/DDBJ whole genome shotgun (WGS) entry which is preliminary data.</text>
</comment>
<keyword evidence="15 19" id="KW-0520">NAD</keyword>
<dbReference type="CDD" id="cd08195">
    <property type="entry name" value="DHQS"/>
    <property type="match status" value="1"/>
</dbReference>
<comment type="cofactor">
    <cofactor evidence="3">
        <name>Zn(2+)</name>
        <dbReference type="ChEBI" id="CHEBI:29105"/>
    </cofactor>
</comment>
<dbReference type="GO" id="GO:0009073">
    <property type="term" value="P:aromatic amino acid family biosynthetic process"/>
    <property type="evidence" value="ECO:0007669"/>
    <property type="project" value="UniProtKB-KW"/>
</dbReference>
<dbReference type="Gene3D" id="1.20.1090.10">
    <property type="entry name" value="Dehydroquinate synthase-like - alpha domain"/>
    <property type="match status" value="1"/>
</dbReference>
<dbReference type="InterPro" id="IPR030960">
    <property type="entry name" value="DHQS/DOIS_N"/>
</dbReference>
<protein>
    <recommendedName>
        <fullName evidence="9 19">3-dehydroquinate synthase</fullName>
        <shortName evidence="19">DHQS</shortName>
        <ecNumber evidence="8 19">4.2.3.4</ecNumber>
    </recommendedName>
</protein>
<dbReference type="PANTHER" id="PTHR43622:SF7">
    <property type="entry name" value="3-DEHYDROQUINATE SYNTHASE, CHLOROPLASTIC"/>
    <property type="match status" value="1"/>
</dbReference>
<comment type="similarity">
    <text evidence="7 19">Belongs to the sugar phosphate cyclases superfamily. Dehydroquinate synthase family.</text>
</comment>
<dbReference type="GO" id="GO:0046872">
    <property type="term" value="F:metal ion binding"/>
    <property type="evidence" value="ECO:0007669"/>
    <property type="project" value="UniProtKB-KW"/>
</dbReference>
<dbReference type="InterPro" id="IPR056179">
    <property type="entry name" value="DHQS_C"/>
</dbReference>
<evidence type="ECO:0000256" key="6">
    <source>
        <dbReference type="ARBA" id="ARBA00004661"/>
    </source>
</evidence>
<evidence type="ECO:0000256" key="8">
    <source>
        <dbReference type="ARBA" id="ARBA00013031"/>
    </source>
</evidence>
<comment type="cofactor">
    <cofactor evidence="19">
        <name>Co(2+)</name>
        <dbReference type="ChEBI" id="CHEBI:48828"/>
    </cofactor>
    <cofactor evidence="19">
        <name>Zn(2+)</name>
        <dbReference type="ChEBI" id="CHEBI:29105"/>
    </cofactor>
    <text evidence="19">Binds 1 divalent metal cation per subunit. Can use either Co(2+) or Zn(2+).</text>
</comment>
<evidence type="ECO:0000256" key="3">
    <source>
        <dbReference type="ARBA" id="ARBA00001947"/>
    </source>
</evidence>
<comment type="caution">
    <text evidence="19">Lacks conserved residue(s) required for the propagation of feature annotation.</text>
</comment>
<evidence type="ECO:0000256" key="16">
    <source>
        <dbReference type="ARBA" id="ARBA00023141"/>
    </source>
</evidence>
<keyword evidence="14 19" id="KW-0862">Zinc</keyword>
<feature type="domain" description="3-dehydroquinate synthase C-terminal" evidence="21">
    <location>
        <begin position="182"/>
        <end position="330"/>
    </location>
</feature>
<evidence type="ECO:0000256" key="12">
    <source>
        <dbReference type="ARBA" id="ARBA00022723"/>
    </source>
</evidence>
<evidence type="ECO:0000256" key="18">
    <source>
        <dbReference type="ARBA" id="ARBA00023285"/>
    </source>
</evidence>
<evidence type="ECO:0000256" key="9">
    <source>
        <dbReference type="ARBA" id="ARBA00017684"/>
    </source>
</evidence>
<evidence type="ECO:0000313" key="22">
    <source>
        <dbReference type="EMBL" id="HIX19609.1"/>
    </source>
</evidence>
<dbReference type="Gene3D" id="3.40.50.1970">
    <property type="match status" value="1"/>
</dbReference>
<reference evidence="22" key="2">
    <citation type="submission" date="2021-04" db="EMBL/GenBank/DDBJ databases">
        <authorList>
            <person name="Gilroy R."/>
        </authorList>
    </citation>
    <scope>NUCLEOTIDE SEQUENCE</scope>
    <source>
        <strain evidence="22">14975</strain>
    </source>
</reference>